<organism evidence="2">
    <name type="scientific">Amphimedon queenslandica</name>
    <name type="common">Sponge</name>
    <dbReference type="NCBI Taxonomy" id="400682"/>
    <lineage>
        <taxon>Eukaryota</taxon>
        <taxon>Metazoa</taxon>
        <taxon>Porifera</taxon>
        <taxon>Demospongiae</taxon>
        <taxon>Heteroscleromorpha</taxon>
        <taxon>Haplosclerida</taxon>
        <taxon>Niphatidae</taxon>
        <taxon>Amphimedon</taxon>
    </lineage>
</organism>
<protein>
    <submittedName>
        <fullName evidence="2">Uncharacterized protein</fullName>
    </submittedName>
</protein>
<sequence length="255" mass="28480">MANVVWSNNSVKLHSPTVIQYKEVIEKLSSDPNTEWSLDIYSASIAANLVQMNRISTLISLGLFKCSLDVYRISRSLANNKTLQVVWFDNCSIGYGLLQLCNEWLMTTSTLQTLWITNDATLNDKTIQCIGQVLSINKSIKQLSLQGCDISDQGISVLMKCLSLNKTLCSISLAGNRRITSSSASDICQMMKSNATLNELHLFDTSLTDGAVHTICQLLQWTTSANRIVSLSQLHKPFCQELKSFDKIKDKLRFT</sequence>
<proteinExistence type="predicted"/>
<dbReference type="PANTHER" id="PTHR24111">
    <property type="entry name" value="LEUCINE-RICH REPEAT-CONTAINING PROTEIN 34"/>
    <property type="match status" value="1"/>
</dbReference>
<accession>A0A1X7V367</accession>
<dbReference type="SUPFAM" id="SSF52047">
    <property type="entry name" value="RNI-like"/>
    <property type="match status" value="1"/>
</dbReference>
<dbReference type="PANTHER" id="PTHR24111:SF0">
    <property type="entry name" value="LEUCINE-RICH REPEAT-CONTAINING PROTEIN"/>
    <property type="match status" value="1"/>
</dbReference>
<evidence type="ECO:0000256" key="1">
    <source>
        <dbReference type="ARBA" id="ARBA00022737"/>
    </source>
</evidence>
<dbReference type="STRING" id="400682.A0A1X7V367"/>
<dbReference type="SMART" id="SM00368">
    <property type="entry name" value="LRR_RI"/>
    <property type="match status" value="2"/>
</dbReference>
<dbReference type="InterPro" id="IPR052201">
    <property type="entry name" value="LRR-containing_regulator"/>
</dbReference>
<dbReference type="InterPro" id="IPR032675">
    <property type="entry name" value="LRR_dom_sf"/>
</dbReference>
<name>A0A1X7V367_AMPQE</name>
<keyword evidence="1" id="KW-0677">Repeat</keyword>
<dbReference type="Gene3D" id="3.80.10.10">
    <property type="entry name" value="Ribonuclease Inhibitor"/>
    <property type="match status" value="1"/>
</dbReference>
<dbReference type="InParanoid" id="A0A1X7V367"/>
<evidence type="ECO:0000313" key="2">
    <source>
        <dbReference type="EnsemblMetazoa" id="Aqu2.1.34453_001"/>
    </source>
</evidence>
<dbReference type="EnsemblMetazoa" id="Aqu2.1.34453_001">
    <property type="protein sequence ID" value="Aqu2.1.34453_001"/>
    <property type="gene ID" value="Aqu2.1.34453"/>
</dbReference>
<dbReference type="AlphaFoldDB" id="A0A1X7V367"/>
<reference evidence="2" key="1">
    <citation type="submission" date="2017-05" db="UniProtKB">
        <authorList>
            <consortium name="EnsemblMetazoa"/>
        </authorList>
    </citation>
    <scope>IDENTIFICATION</scope>
</reference>